<evidence type="ECO:0000313" key="2">
    <source>
        <dbReference type="Proteomes" id="UP000041314"/>
    </source>
</evidence>
<accession>A0A655D4T3</accession>
<name>A0A655D4T3_SALET</name>
<evidence type="ECO:0000313" key="1">
    <source>
        <dbReference type="EMBL" id="CNU46227.1"/>
    </source>
</evidence>
<dbReference type="Proteomes" id="UP000041314">
    <property type="component" value="Unassembled WGS sequence"/>
</dbReference>
<reference evidence="1 2" key="1">
    <citation type="submission" date="2015-03" db="EMBL/GenBank/DDBJ databases">
        <authorList>
            <consortium name="Pathogen Informatics"/>
        </authorList>
    </citation>
    <scope>NUCLEOTIDE SEQUENCE [LARGE SCALE GENOMIC DNA]</scope>
    <source>
        <strain evidence="1 2">A1104</strain>
    </source>
</reference>
<dbReference type="EMBL" id="CQPA01000023">
    <property type="protein sequence ID" value="CNU46227.1"/>
    <property type="molecule type" value="Genomic_DNA"/>
</dbReference>
<protein>
    <submittedName>
        <fullName evidence="1">Uncharacterized protein</fullName>
    </submittedName>
</protein>
<dbReference type="AlphaFoldDB" id="A0A655D4T3"/>
<sequence length="48" mass="4613">MPAALAAMTVAKGLMVEPSVPIPAPSSTVAAATNGSKRAAIMTGTSSV</sequence>
<organism evidence="1 2">
    <name type="scientific">Salmonella enterica subsp. enterica serovar Bovismorbificans</name>
    <dbReference type="NCBI Taxonomy" id="58097"/>
    <lineage>
        <taxon>Bacteria</taxon>
        <taxon>Pseudomonadati</taxon>
        <taxon>Pseudomonadota</taxon>
        <taxon>Gammaproteobacteria</taxon>
        <taxon>Enterobacterales</taxon>
        <taxon>Enterobacteriaceae</taxon>
        <taxon>Salmonella</taxon>
    </lineage>
</organism>
<gene>
    <name evidence="1" type="ORF">ERS008198_02831</name>
</gene>
<proteinExistence type="predicted"/>